<dbReference type="UniPathway" id="UPA00559"/>
<keyword evidence="6" id="KW-0408">Iron</keyword>
<comment type="pathway">
    <text evidence="2">Protein modification; peptidyl-diphthamide biosynthesis.</text>
</comment>
<dbReference type="AlphaFoldDB" id="A0A0K9P3A6"/>
<evidence type="ECO:0000256" key="3">
    <source>
        <dbReference type="ARBA" id="ARBA00006179"/>
    </source>
</evidence>
<dbReference type="SFLD" id="SFLDS00032">
    <property type="entry name" value="Radical_SAM_3-amino-3-carboxyp"/>
    <property type="match status" value="1"/>
</dbReference>
<proteinExistence type="inferred from homology"/>
<evidence type="ECO:0000313" key="11">
    <source>
        <dbReference type="Proteomes" id="UP000036987"/>
    </source>
</evidence>
<keyword evidence="11" id="KW-1185">Reference proteome</keyword>
<dbReference type="OrthoDB" id="449241at2759"/>
<sequence length="511" mass="56977">MTKIPEYVTDNIPSVVEFIRSRNCSRVALQFPDELLKDAAGVAKVLKDEMGRGVRFYVMADTVYGSCCVDEVGASHVDADCLVHFGHACMSLTSTLPAKFIFGKAPVDIDACSECLHRCLVNYKKPILVLYGLEYAYAMETIKSETIKTLEPSISDSVLQFADVTCSSMDPLKDDETNKSQDESHKCISKIDITNIHADNEINLKCDERSNQKSFSKKFRLGGLSWILPEDRKMEDYLLFWIGSDNSAFANIVLTYNSCNIVRFDMERNQLVDDISDQKKILKRRYYLVEKAKDANIVGILVGTLGLAGYLHMIKQIKDLIEGSGKKAYTFIMGRPNPAKIANFPECDVFVYVSCPQTALMDSKEFLAPIITPFEAMLAFKSGSEWTGEYHVEFQDIMTSSAELKSGMRTTKEARFSFLLGGYVEDADVQEDGDIQKERSTALAESTEKTLCLEHVGVTNSILFKGAAKSGAEFFAARSYHGLDMHYEDSSSESFIIGKSGKASGYDNEKN</sequence>
<dbReference type="GO" id="GO:0017183">
    <property type="term" value="P:protein histidyl modification to diphthamide"/>
    <property type="evidence" value="ECO:0000318"/>
    <property type="project" value="GO_Central"/>
</dbReference>
<name>A0A0K9P3A6_ZOSMR</name>
<keyword evidence="7" id="KW-0411">Iron-sulfur</keyword>
<gene>
    <name evidence="10" type="ORF">ZOSMA_44G00950</name>
</gene>
<dbReference type="Proteomes" id="UP000036987">
    <property type="component" value="Unassembled WGS sequence"/>
</dbReference>
<evidence type="ECO:0000256" key="2">
    <source>
        <dbReference type="ARBA" id="ARBA00005156"/>
    </source>
</evidence>
<evidence type="ECO:0000256" key="6">
    <source>
        <dbReference type="ARBA" id="ARBA00023004"/>
    </source>
</evidence>
<dbReference type="PANTHER" id="PTHR10762">
    <property type="entry name" value="DIPHTHAMIDE BIOSYNTHESIS PROTEIN"/>
    <property type="match status" value="1"/>
</dbReference>
<comment type="similarity">
    <text evidence="3">Belongs to the DPH1/DPH2 family. DPH2 subfamily.</text>
</comment>
<dbReference type="EMBL" id="LFYR01001330">
    <property type="protein sequence ID" value="KMZ62695.1"/>
    <property type="molecule type" value="Genomic_DNA"/>
</dbReference>
<dbReference type="InterPro" id="IPR016435">
    <property type="entry name" value="DPH1/DPH2"/>
</dbReference>
<dbReference type="PANTHER" id="PTHR10762:SF2">
    <property type="entry name" value="2-(3-AMINO-3-CARBOXYPROPYL)HISTIDINE SYNTHASE SUBUNIT 2"/>
    <property type="match status" value="1"/>
</dbReference>
<dbReference type="STRING" id="29655.A0A0K9P3A6"/>
<comment type="cofactor">
    <cofactor evidence="1">
        <name>[4Fe-4S] cluster</name>
        <dbReference type="ChEBI" id="CHEBI:49883"/>
    </cofactor>
</comment>
<reference evidence="11" key="1">
    <citation type="journal article" date="2016" name="Nature">
        <title>The genome of the seagrass Zostera marina reveals angiosperm adaptation to the sea.</title>
        <authorList>
            <person name="Olsen J.L."/>
            <person name="Rouze P."/>
            <person name="Verhelst B."/>
            <person name="Lin Y.-C."/>
            <person name="Bayer T."/>
            <person name="Collen J."/>
            <person name="Dattolo E."/>
            <person name="De Paoli E."/>
            <person name="Dittami S."/>
            <person name="Maumus F."/>
            <person name="Michel G."/>
            <person name="Kersting A."/>
            <person name="Lauritano C."/>
            <person name="Lohaus R."/>
            <person name="Toepel M."/>
            <person name="Tonon T."/>
            <person name="Vanneste K."/>
            <person name="Amirebrahimi M."/>
            <person name="Brakel J."/>
            <person name="Bostroem C."/>
            <person name="Chovatia M."/>
            <person name="Grimwood J."/>
            <person name="Jenkins J.W."/>
            <person name="Jueterbock A."/>
            <person name="Mraz A."/>
            <person name="Stam W.T."/>
            <person name="Tice H."/>
            <person name="Bornberg-Bauer E."/>
            <person name="Green P.J."/>
            <person name="Pearson G.A."/>
            <person name="Procaccini G."/>
            <person name="Duarte C.M."/>
            <person name="Schmutz J."/>
            <person name="Reusch T.B.H."/>
            <person name="Van de Peer Y."/>
        </authorList>
    </citation>
    <scope>NUCLEOTIDE SEQUENCE [LARGE SCALE GENOMIC DNA]</scope>
    <source>
        <strain evidence="11">cv. Finnish</strain>
    </source>
</reference>
<dbReference type="NCBIfam" id="TIGR00322">
    <property type="entry name" value="diphth2_R"/>
    <property type="match status" value="1"/>
</dbReference>
<dbReference type="Pfam" id="PF01866">
    <property type="entry name" value="Diphthamide_syn"/>
    <property type="match status" value="1"/>
</dbReference>
<evidence type="ECO:0000256" key="7">
    <source>
        <dbReference type="ARBA" id="ARBA00023014"/>
    </source>
</evidence>
<keyword evidence="5" id="KW-0479">Metal-binding</keyword>
<dbReference type="GO" id="GO:0046872">
    <property type="term" value="F:metal ion binding"/>
    <property type="evidence" value="ECO:0007669"/>
    <property type="project" value="UniProtKB-KW"/>
</dbReference>
<evidence type="ECO:0000256" key="9">
    <source>
        <dbReference type="ARBA" id="ARBA00032791"/>
    </source>
</evidence>
<evidence type="ECO:0000256" key="4">
    <source>
        <dbReference type="ARBA" id="ARBA00021914"/>
    </source>
</evidence>
<dbReference type="FunFam" id="3.40.50.11860:FF:000001">
    <property type="entry name" value="2-(3-amino-3-carboxypropyl)histidine synthase subunit 2"/>
    <property type="match status" value="1"/>
</dbReference>
<dbReference type="Gene3D" id="3.40.50.11860">
    <property type="entry name" value="Diphthamide synthesis DPH1/DPH2 domain 3"/>
    <property type="match status" value="1"/>
</dbReference>
<dbReference type="OMA" id="QIWNENH"/>
<dbReference type="SFLD" id="SFLDG01121">
    <property type="entry name" value="Diphthamide_biosynthesis"/>
    <property type="match status" value="1"/>
</dbReference>
<dbReference type="InterPro" id="IPR042263">
    <property type="entry name" value="DPH1/DPH2_1"/>
</dbReference>
<dbReference type="GO" id="GO:0090560">
    <property type="term" value="F:2-(3-amino-3-carboxypropyl)histidine synthase activity"/>
    <property type="evidence" value="ECO:0007669"/>
    <property type="project" value="InterPro"/>
</dbReference>
<dbReference type="FunFam" id="3.40.50.11840:FF:000002">
    <property type="entry name" value="2-(3-amino-3-carboxypropyl)histidine synthase subunit 2"/>
    <property type="match status" value="1"/>
</dbReference>
<organism evidence="10 11">
    <name type="scientific">Zostera marina</name>
    <name type="common">Eelgrass</name>
    <dbReference type="NCBI Taxonomy" id="29655"/>
    <lineage>
        <taxon>Eukaryota</taxon>
        <taxon>Viridiplantae</taxon>
        <taxon>Streptophyta</taxon>
        <taxon>Embryophyta</taxon>
        <taxon>Tracheophyta</taxon>
        <taxon>Spermatophyta</taxon>
        <taxon>Magnoliopsida</taxon>
        <taxon>Liliopsida</taxon>
        <taxon>Zosteraceae</taxon>
        <taxon>Zostera</taxon>
    </lineage>
</organism>
<dbReference type="GO" id="GO:0051536">
    <property type="term" value="F:iron-sulfur cluster binding"/>
    <property type="evidence" value="ECO:0007669"/>
    <property type="project" value="UniProtKB-KW"/>
</dbReference>
<evidence type="ECO:0000256" key="8">
    <source>
        <dbReference type="ARBA" id="ARBA00032573"/>
    </source>
</evidence>
<evidence type="ECO:0000256" key="5">
    <source>
        <dbReference type="ARBA" id="ARBA00022723"/>
    </source>
</evidence>
<accession>A0A0K9P3A6</accession>
<evidence type="ECO:0000256" key="1">
    <source>
        <dbReference type="ARBA" id="ARBA00001966"/>
    </source>
</evidence>
<dbReference type="InterPro" id="IPR042265">
    <property type="entry name" value="DPH1/DPH2_3"/>
</dbReference>
<protein>
    <recommendedName>
        <fullName evidence="4">2-(3-amino-3-carboxypropyl)histidine synthase subunit 2</fullName>
    </recommendedName>
    <alternativeName>
        <fullName evidence="8">Diphthamide biosynthesis protein 2</fullName>
    </alternativeName>
    <alternativeName>
        <fullName evidence="9">Diphtheria toxin resistance protein 2</fullName>
    </alternativeName>
</protein>
<evidence type="ECO:0000313" key="10">
    <source>
        <dbReference type="EMBL" id="KMZ62695.1"/>
    </source>
</evidence>
<dbReference type="Gene3D" id="3.40.50.11840">
    <property type="entry name" value="Diphthamide synthesis DPH1/DPH2 domain 1"/>
    <property type="match status" value="1"/>
</dbReference>
<comment type="caution">
    <text evidence="10">The sequence shown here is derived from an EMBL/GenBank/DDBJ whole genome shotgun (WGS) entry which is preliminary data.</text>
</comment>